<evidence type="ECO:0000256" key="4">
    <source>
        <dbReference type="ARBA" id="ARBA00016463"/>
    </source>
</evidence>
<feature type="transmembrane region" description="Helical" evidence="9">
    <location>
        <begin position="160"/>
        <end position="180"/>
    </location>
</feature>
<organism evidence="11 12">
    <name type="scientific">Ohtaekwangia kribbensis</name>
    <dbReference type="NCBI Taxonomy" id="688913"/>
    <lineage>
        <taxon>Bacteria</taxon>
        <taxon>Pseudomonadati</taxon>
        <taxon>Bacteroidota</taxon>
        <taxon>Cytophagia</taxon>
        <taxon>Cytophagales</taxon>
        <taxon>Fulvivirgaceae</taxon>
        <taxon>Ohtaekwangia</taxon>
    </lineage>
</organism>
<evidence type="ECO:0000256" key="3">
    <source>
        <dbReference type="ARBA" id="ARBA00005840"/>
    </source>
</evidence>
<accession>A0ABW3K3F0</accession>
<dbReference type="Pfam" id="PF01578">
    <property type="entry name" value="Cytochrom_C_asm"/>
    <property type="match status" value="1"/>
</dbReference>
<evidence type="ECO:0000256" key="9">
    <source>
        <dbReference type="SAM" id="Phobius"/>
    </source>
</evidence>
<dbReference type="EMBL" id="JBHTKA010000004">
    <property type="protein sequence ID" value="MFD1000664.1"/>
    <property type="molecule type" value="Genomic_DNA"/>
</dbReference>
<comment type="caution">
    <text evidence="11">The sequence shown here is derived from an EMBL/GenBank/DDBJ whole genome shotgun (WGS) entry which is preliminary data.</text>
</comment>
<gene>
    <name evidence="11" type="primary">ccsA</name>
    <name evidence="11" type="ORF">ACFQ21_15165</name>
</gene>
<evidence type="ECO:0000256" key="8">
    <source>
        <dbReference type="ARBA" id="ARBA00023136"/>
    </source>
</evidence>
<evidence type="ECO:0000256" key="7">
    <source>
        <dbReference type="ARBA" id="ARBA00022989"/>
    </source>
</evidence>
<comment type="similarity">
    <text evidence="3">Belongs to the CcmC/CycZ/HelC family.</text>
</comment>
<keyword evidence="12" id="KW-1185">Reference proteome</keyword>
<evidence type="ECO:0000313" key="11">
    <source>
        <dbReference type="EMBL" id="MFD1000664.1"/>
    </source>
</evidence>
<comment type="subcellular location">
    <subcellularLocation>
        <location evidence="2">Membrane</location>
        <topology evidence="2">Multi-pass membrane protein</topology>
    </subcellularLocation>
</comment>
<feature type="transmembrane region" description="Helical" evidence="9">
    <location>
        <begin position="200"/>
        <end position="221"/>
    </location>
</feature>
<dbReference type="RefSeq" id="WP_377580115.1">
    <property type="nucleotide sequence ID" value="NZ_JBHTKA010000004.1"/>
</dbReference>
<evidence type="ECO:0000256" key="2">
    <source>
        <dbReference type="ARBA" id="ARBA00004141"/>
    </source>
</evidence>
<dbReference type="PANTHER" id="PTHR30071">
    <property type="entry name" value="HEME EXPORTER PROTEIN C"/>
    <property type="match status" value="1"/>
</dbReference>
<feature type="domain" description="Cytochrome c assembly protein" evidence="10">
    <location>
        <begin position="14"/>
        <end position="173"/>
    </location>
</feature>
<feature type="transmembrane region" description="Helical" evidence="9">
    <location>
        <begin position="130"/>
        <end position="148"/>
    </location>
</feature>
<dbReference type="PRINTS" id="PR01386">
    <property type="entry name" value="CCMCBIOGNSIS"/>
</dbReference>
<evidence type="ECO:0000259" key="10">
    <source>
        <dbReference type="Pfam" id="PF01578"/>
    </source>
</evidence>
<keyword evidence="8 9" id="KW-0472">Membrane</keyword>
<evidence type="ECO:0000256" key="6">
    <source>
        <dbReference type="ARBA" id="ARBA00022748"/>
    </source>
</evidence>
<keyword evidence="5 9" id="KW-0812">Transmembrane</keyword>
<proteinExistence type="inferred from homology"/>
<dbReference type="Proteomes" id="UP001597112">
    <property type="component" value="Unassembled WGS sequence"/>
</dbReference>
<keyword evidence="7 9" id="KW-1133">Transmembrane helix</keyword>
<name>A0ABW3K3F0_9BACT</name>
<dbReference type="InterPro" id="IPR045062">
    <property type="entry name" value="Cyt_c_biogenesis_CcsA/CcmC"/>
</dbReference>
<dbReference type="InterPro" id="IPR002541">
    <property type="entry name" value="Cyt_c_assembly"/>
</dbReference>
<reference evidence="12" key="1">
    <citation type="journal article" date="2019" name="Int. J. Syst. Evol. Microbiol.">
        <title>The Global Catalogue of Microorganisms (GCM) 10K type strain sequencing project: providing services to taxonomists for standard genome sequencing and annotation.</title>
        <authorList>
            <consortium name="The Broad Institute Genomics Platform"/>
            <consortium name="The Broad Institute Genome Sequencing Center for Infectious Disease"/>
            <person name="Wu L."/>
            <person name="Ma J."/>
        </authorList>
    </citation>
    <scope>NUCLEOTIDE SEQUENCE [LARGE SCALE GENOMIC DNA]</scope>
    <source>
        <strain evidence="12">CCUG 58938</strain>
    </source>
</reference>
<feature type="transmembrane region" description="Helical" evidence="9">
    <location>
        <begin position="61"/>
        <end position="81"/>
    </location>
</feature>
<dbReference type="PANTHER" id="PTHR30071:SF1">
    <property type="entry name" value="CYTOCHROME B_B6 PROTEIN-RELATED"/>
    <property type="match status" value="1"/>
</dbReference>
<dbReference type="InterPro" id="IPR003557">
    <property type="entry name" value="Cyt_c_biogenesis_CcmC"/>
</dbReference>
<keyword evidence="6" id="KW-0201">Cytochrome c-type biogenesis</keyword>
<sequence>MAQLRRAFRGSPRKSRFQMKTWLKLTAIALLFYVHIAGLLFDVPRLNILNETIRALYFHVPMWFGMVLLFLISFIYSIRYLGKPSPETDRKVVAYANVGLVLGILGILTGMLWANYTWGSPWHGDPKQNGAAIALLVYLAYFVLRGSLDNEEQRARLSAVYNIFAFAAMIPLIFIIPRMTSSMHPGSGGNPGFNMYDLDSSMRLIFYPAVIGWFLIGLWIASIRIRIKTIEEKILELEDGKSA</sequence>
<comment type="function">
    <text evidence="1">Required for the export of heme to the periplasm for the biogenesis of c-type cytochromes.</text>
</comment>
<feature type="transmembrane region" description="Helical" evidence="9">
    <location>
        <begin position="93"/>
        <end position="118"/>
    </location>
</feature>
<evidence type="ECO:0000256" key="1">
    <source>
        <dbReference type="ARBA" id="ARBA00002442"/>
    </source>
</evidence>
<evidence type="ECO:0000256" key="5">
    <source>
        <dbReference type="ARBA" id="ARBA00022692"/>
    </source>
</evidence>
<evidence type="ECO:0000313" key="12">
    <source>
        <dbReference type="Proteomes" id="UP001597112"/>
    </source>
</evidence>
<protein>
    <recommendedName>
        <fullName evidence="4">Heme exporter protein C</fullName>
    </recommendedName>
</protein>
<feature type="transmembrane region" description="Helical" evidence="9">
    <location>
        <begin position="21"/>
        <end position="41"/>
    </location>
</feature>